<dbReference type="Proteomes" id="UP000077755">
    <property type="component" value="Chromosome 3"/>
</dbReference>
<dbReference type="AlphaFoldDB" id="A0A162AHA5"/>
<evidence type="ECO:0000313" key="2">
    <source>
        <dbReference type="EMBL" id="KZN01063.1"/>
    </source>
</evidence>
<gene>
    <name evidence="2" type="ORF">DCAR_009817</name>
    <name evidence="3" type="ORF">DCAR_0311085</name>
</gene>
<reference evidence="3" key="2">
    <citation type="submission" date="2022-03" db="EMBL/GenBank/DDBJ databases">
        <title>Draft title - Genomic analysis of global carrot germplasm unveils the trajectory of domestication and the origin of high carotenoid orange carrot.</title>
        <authorList>
            <person name="Iorizzo M."/>
            <person name="Ellison S."/>
            <person name="Senalik D."/>
            <person name="Macko-Podgorni A."/>
            <person name="Grzebelus D."/>
            <person name="Bostan H."/>
            <person name="Rolling W."/>
            <person name="Curaba J."/>
            <person name="Simon P."/>
        </authorList>
    </citation>
    <scope>NUCLEOTIDE SEQUENCE</scope>
    <source>
        <tissue evidence="3">Leaf</tissue>
    </source>
</reference>
<proteinExistence type="predicted"/>
<accession>A0A162AHA5</accession>
<reference evidence="2" key="1">
    <citation type="journal article" date="2016" name="Nat. Genet.">
        <title>A high-quality carrot genome assembly provides new insights into carotenoid accumulation and asterid genome evolution.</title>
        <authorList>
            <person name="Iorizzo M."/>
            <person name="Ellison S."/>
            <person name="Senalik D."/>
            <person name="Zeng P."/>
            <person name="Satapoomin P."/>
            <person name="Huang J."/>
            <person name="Bowman M."/>
            <person name="Iovene M."/>
            <person name="Sanseverino W."/>
            <person name="Cavagnaro P."/>
            <person name="Yildiz M."/>
            <person name="Macko-Podgorni A."/>
            <person name="Moranska E."/>
            <person name="Grzebelus E."/>
            <person name="Grzebelus D."/>
            <person name="Ashrafi H."/>
            <person name="Zheng Z."/>
            <person name="Cheng S."/>
            <person name="Spooner D."/>
            <person name="Van Deynze A."/>
            <person name="Simon P."/>
        </authorList>
    </citation>
    <scope>NUCLEOTIDE SEQUENCE [LARGE SCALE GENOMIC DNA]</scope>
    <source>
        <tissue evidence="2">Leaf</tissue>
    </source>
</reference>
<feature type="compositionally biased region" description="Acidic residues" evidence="1">
    <location>
        <begin position="172"/>
        <end position="182"/>
    </location>
</feature>
<feature type="compositionally biased region" description="Basic and acidic residues" evidence="1">
    <location>
        <begin position="157"/>
        <end position="171"/>
    </location>
</feature>
<dbReference type="EMBL" id="CP093345">
    <property type="protein sequence ID" value="WOG91830.1"/>
    <property type="molecule type" value="Genomic_DNA"/>
</dbReference>
<evidence type="ECO:0000313" key="4">
    <source>
        <dbReference type="Proteomes" id="UP000077755"/>
    </source>
</evidence>
<organism evidence="2">
    <name type="scientific">Daucus carota subsp. sativus</name>
    <name type="common">Carrot</name>
    <dbReference type="NCBI Taxonomy" id="79200"/>
    <lineage>
        <taxon>Eukaryota</taxon>
        <taxon>Viridiplantae</taxon>
        <taxon>Streptophyta</taxon>
        <taxon>Embryophyta</taxon>
        <taxon>Tracheophyta</taxon>
        <taxon>Spermatophyta</taxon>
        <taxon>Magnoliopsida</taxon>
        <taxon>eudicotyledons</taxon>
        <taxon>Gunneridae</taxon>
        <taxon>Pentapetalae</taxon>
        <taxon>asterids</taxon>
        <taxon>campanulids</taxon>
        <taxon>Apiales</taxon>
        <taxon>Apiaceae</taxon>
        <taxon>Apioideae</taxon>
        <taxon>Scandiceae</taxon>
        <taxon>Daucinae</taxon>
        <taxon>Daucus</taxon>
        <taxon>Daucus sect. Daucus</taxon>
    </lineage>
</organism>
<protein>
    <submittedName>
        <fullName evidence="2">Uncharacterized protein</fullName>
    </submittedName>
</protein>
<sequence length="182" mass="20456">MRHVRQIPCVNRRCPFCNNFFPGLLTLFFHCIKVHLELQCRICGAVRVGYHFLVRHFLQVHMQITIPRPMDLIRIGIRLRDIPLCHASLEDMQSAADSLSQFLLQRGYTTSNVTASVVRLIITQSATQGGTNSVLSQLDHNIVVTSLNQSPVTSESSQEHTESAEIIHVEDSDSDSDDEESG</sequence>
<evidence type="ECO:0000256" key="1">
    <source>
        <dbReference type="SAM" id="MobiDB-lite"/>
    </source>
</evidence>
<dbReference type="Gramene" id="KZN01063">
    <property type="protein sequence ID" value="KZN01063"/>
    <property type="gene ID" value="DCAR_009817"/>
</dbReference>
<feature type="region of interest" description="Disordered" evidence="1">
    <location>
        <begin position="149"/>
        <end position="182"/>
    </location>
</feature>
<dbReference type="EMBL" id="LNRQ01000003">
    <property type="protein sequence ID" value="KZN01063.1"/>
    <property type="molecule type" value="Genomic_DNA"/>
</dbReference>
<keyword evidence="4" id="KW-1185">Reference proteome</keyword>
<name>A0A162AHA5_DAUCS</name>
<evidence type="ECO:0000313" key="3">
    <source>
        <dbReference type="EMBL" id="WOG91830.1"/>
    </source>
</evidence>